<dbReference type="NCBIfam" id="TIGR01524">
    <property type="entry name" value="ATPase-IIIB_Mg"/>
    <property type="match status" value="1"/>
</dbReference>
<evidence type="ECO:0000256" key="8">
    <source>
        <dbReference type="ARBA" id="ARBA00022553"/>
    </source>
</evidence>
<dbReference type="InterPro" id="IPR044492">
    <property type="entry name" value="P_typ_ATPase_HD_dom"/>
</dbReference>
<evidence type="ECO:0000256" key="4">
    <source>
        <dbReference type="ARBA" id="ARBA00012786"/>
    </source>
</evidence>
<keyword evidence="15 19" id="KW-0472">Membrane</keyword>
<keyword evidence="8" id="KW-0597">Phosphoprotein</keyword>
<sequence>MEKKLPFVFSKTKSEVEDNTLDKRERVVREKLARFARIPGSAIFALEPNTSPAGLSGEAARSALERHGPNIFATERAPQVIALLLRALLNPFNAILLVLAIVNIATGDKATFTVMVVMVMASTGLRFWQELKSVSQAAKLLNSITTRVRVLRSNEEVELDRKEVVPGDVVLLSSGDVFPGDCVLFSAEGLTVAQASLTGELMPVDKTVQLGLPPPEYEFDIIDNENICLASTSVATGSGRAMVISTGDETYMASIAKDLAKKRPPNIMQVGVRRVSYLLLGFMAVMVPIVFVIQGGISKDWKGAGFFAISVAVGITPEMLPMVVAANLALSAVRVARKKVIVKRFDAIQSLGAVSILCSDKTGTLTIDLVRVSGSTTGSGDPSDLPLKLAYLNSALQTGTRGPIDRAIIDFFKNVSVKPAEDASEVEDDVKVEEWNKLAEVPFDSTRRLLSVLVFRSQVGIDEKGLLITKGAVEEVLERCTQMYDHASSSSSPSAPTKLDDFKPNKASPLTADARQEILDTAERLNGEGLRLIAVACKSSVALPFMTLNTSDETELVFIGLVGFLDPLKPDASEAIDRLAKLGVQVRILTGDAPAVAAKVARDLGILPSKSSSPDHLSIPEDEKDLMITGSQLAALSTDQAAFDAALERCIIFAKVSPHQKLQVVEGLRSGGGGRVVAFLGDGVNDALAIRAADVGISVDSGTEIAKEAADIILLEKSLDVIAHGVLQGRQTFINTIKYIKMATSSNFGNVFSVLIASAWLPYQPIQPLQLLFQNLLYDFSQATIPWDNVDPEYLAAPTTWNARSIARFMIFLGPTSSVFDICTFLINWYRFGIRDQHSPLVPLAQTNWFLEGAITQLFIIHFLRTGKIPFIQSRASVSVVALTTLVSCIVFAIPYIPKLSAALGMTRPKPEFYGFLAAMVTGYAILVHIVKVIYQRMFKEWL</sequence>
<dbReference type="OrthoDB" id="158672at2759"/>
<evidence type="ECO:0000259" key="20">
    <source>
        <dbReference type="SMART" id="SM00831"/>
    </source>
</evidence>
<dbReference type="Pfam" id="PF00689">
    <property type="entry name" value="Cation_ATPase_C"/>
    <property type="match status" value="1"/>
</dbReference>
<dbReference type="Pfam" id="PF13246">
    <property type="entry name" value="Cation_ATPase"/>
    <property type="match status" value="1"/>
</dbReference>
<comment type="similarity">
    <text evidence="3">Belongs to the cation transport ATPase (P-type) (TC 3.A.3) family. Type IIIB subfamily.</text>
</comment>
<dbReference type="GO" id="GO:0005524">
    <property type="term" value="F:ATP binding"/>
    <property type="evidence" value="ECO:0007669"/>
    <property type="project" value="UniProtKB-KW"/>
</dbReference>
<dbReference type="InterPro" id="IPR023298">
    <property type="entry name" value="ATPase_P-typ_TM_dom_sf"/>
</dbReference>
<dbReference type="AlphaFoldDB" id="A0A0C9XLZ3"/>
<dbReference type="STRING" id="1095629.A0A0C9XLZ3"/>
<accession>A0A0C9XLZ3</accession>
<dbReference type="SFLD" id="SFLDS00003">
    <property type="entry name" value="Haloacid_Dehalogenase"/>
    <property type="match status" value="1"/>
</dbReference>
<evidence type="ECO:0000256" key="2">
    <source>
        <dbReference type="ARBA" id="ARBA00004429"/>
    </source>
</evidence>
<dbReference type="InterPro" id="IPR018303">
    <property type="entry name" value="ATPase_P-typ_P_site"/>
</dbReference>
<evidence type="ECO:0000256" key="5">
    <source>
        <dbReference type="ARBA" id="ARBA00013555"/>
    </source>
</evidence>
<evidence type="ECO:0000256" key="10">
    <source>
        <dbReference type="ARBA" id="ARBA00022741"/>
    </source>
</evidence>
<dbReference type="InterPro" id="IPR008250">
    <property type="entry name" value="ATPase_P-typ_transduc_dom_A_sf"/>
</dbReference>
<evidence type="ECO:0000313" key="22">
    <source>
        <dbReference type="Proteomes" id="UP000054477"/>
    </source>
</evidence>
<feature type="transmembrane region" description="Helical" evidence="19">
    <location>
        <begin position="303"/>
        <end position="330"/>
    </location>
</feature>
<feature type="transmembrane region" description="Helical" evidence="19">
    <location>
        <begin position="809"/>
        <end position="827"/>
    </location>
</feature>
<evidence type="ECO:0000256" key="19">
    <source>
        <dbReference type="SAM" id="Phobius"/>
    </source>
</evidence>
<evidence type="ECO:0000256" key="3">
    <source>
        <dbReference type="ARBA" id="ARBA00008746"/>
    </source>
</evidence>
<dbReference type="SMART" id="SM00831">
    <property type="entry name" value="Cation_ATPase_N"/>
    <property type="match status" value="1"/>
</dbReference>
<dbReference type="InterPro" id="IPR006415">
    <property type="entry name" value="P-type_ATPase_IIIB"/>
</dbReference>
<dbReference type="EC" id="7.2.2.14" evidence="4"/>
<feature type="transmembrane region" description="Helical" evidence="19">
    <location>
        <begin position="83"/>
        <end position="104"/>
    </location>
</feature>
<evidence type="ECO:0000256" key="6">
    <source>
        <dbReference type="ARBA" id="ARBA00022475"/>
    </source>
</evidence>
<evidence type="ECO:0000256" key="16">
    <source>
        <dbReference type="ARBA" id="ARBA00029806"/>
    </source>
</evidence>
<evidence type="ECO:0000256" key="11">
    <source>
        <dbReference type="ARBA" id="ARBA00022840"/>
    </source>
</evidence>
<dbReference type="Pfam" id="PF00122">
    <property type="entry name" value="E1-E2_ATPase"/>
    <property type="match status" value="1"/>
</dbReference>
<keyword evidence="12" id="KW-0460">Magnesium</keyword>
<keyword evidence="7" id="KW-0997">Cell inner membrane</keyword>
<evidence type="ECO:0000313" key="21">
    <source>
        <dbReference type="EMBL" id="KIJ98526.1"/>
    </source>
</evidence>
<organism evidence="21 22">
    <name type="scientific">Laccaria amethystina LaAM-08-1</name>
    <dbReference type="NCBI Taxonomy" id="1095629"/>
    <lineage>
        <taxon>Eukaryota</taxon>
        <taxon>Fungi</taxon>
        <taxon>Dikarya</taxon>
        <taxon>Basidiomycota</taxon>
        <taxon>Agaricomycotina</taxon>
        <taxon>Agaricomycetes</taxon>
        <taxon>Agaricomycetidae</taxon>
        <taxon>Agaricales</taxon>
        <taxon>Agaricineae</taxon>
        <taxon>Hydnangiaceae</taxon>
        <taxon>Laccaria</taxon>
    </lineage>
</organism>
<keyword evidence="6" id="KW-1003">Cell membrane</keyword>
<dbReference type="InterPro" id="IPR004014">
    <property type="entry name" value="ATPase_P-typ_cation-transptr_N"/>
</dbReference>
<dbReference type="Pfam" id="PF00690">
    <property type="entry name" value="Cation_ATPase_N"/>
    <property type="match status" value="1"/>
</dbReference>
<dbReference type="SUPFAM" id="SSF81665">
    <property type="entry name" value="Calcium ATPase, transmembrane domain M"/>
    <property type="match status" value="1"/>
</dbReference>
<feature type="compositionally biased region" description="Low complexity" evidence="18">
    <location>
        <begin position="487"/>
        <end position="496"/>
    </location>
</feature>
<dbReference type="InterPro" id="IPR023214">
    <property type="entry name" value="HAD_sf"/>
</dbReference>
<evidence type="ECO:0000256" key="18">
    <source>
        <dbReference type="SAM" id="MobiDB-lite"/>
    </source>
</evidence>
<feature type="region of interest" description="Disordered" evidence="18">
    <location>
        <begin position="484"/>
        <end position="508"/>
    </location>
</feature>
<evidence type="ECO:0000256" key="12">
    <source>
        <dbReference type="ARBA" id="ARBA00022842"/>
    </source>
</evidence>
<dbReference type="PANTHER" id="PTHR42861">
    <property type="entry name" value="CALCIUM-TRANSPORTING ATPASE"/>
    <property type="match status" value="1"/>
</dbReference>
<dbReference type="InterPro" id="IPR006068">
    <property type="entry name" value="ATPase_P-typ_cation-transptr_C"/>
</dbReference>
<dbReference type="SFLD" id="SFLDF00027">
    <property type="entry name" value="p-type_atpase"/>
    <property type="match status" value="1"/>
</dbReference>
<dbReference type="GO" id="GO:0015444">
    <property type="term" value="F:P-type magnesium transporter activity"/>
    <property type="evidence" value="ECO:0007669"/>
    <property type="project" value="UniProtKB-EC"/>
</dbReference>
<dbReference type="Gene3D" id="3.40.50.1000">
    <property type="entry name" value="HAD superfamily/HAD-like"/>
    <property type="match status" value="1"/>
</dbReference>
<evidence type="ECO:0000256" key="17">
    <source>
        <dbReference type="ARBA" id="ARBA00047295"/>
    </source>
</evidence>
<dbReference type="InterPro" id="IPR023299">
    <property type="entry name" value="ATPase_P-typ_cyto_dom_N"/>
</dbReference>
<dbReference type="NCBIfam" id="TIGR01494">
    <property type="entry name" value="ATPase_P-type"/>
    <property type="match status" value="2"/>
</dbReference>
<keyword evidence="22" id="KW-1185">Reference proteome</keyword>
<dbReference type="Gene3D" id="3.40.1110.10">
    <property type="entry name" value="Calcium-transporting ATPase, cytoplasmic domain N"/>
    <property type="match status" value="1"/>
</dbReference>
<gene>
    <name evidence="21" type="ORF">K443DRAFT_680710</name>
</gene>
<comment type="catalytic activity">
    <reaction evidence="17">
        <text>Mg(2+)(out) + ATP + H2O = Mg(2+)(in) + ADP + phosphate + H(+)</text>
        <dbReference type="Rhea" id="RHEA:10260"/>
        <dbReference type="ChEBI" id="CHEBI:15377"/>
        <dbReference type="ChEBI" id="CHEBI:15378"/>
        <dbReference type="ChEBI" id="CHEBI:18420"/>
        <dbReference type="ChEBI" id="CHEBI:30616"/>
        <dbReference type="ChEBI" id="CHEBI:43474"/>
        <dbReference type="ChEBI" id="CHEBI:456216"/>
        <dbReference type="EC" id="7.2.2.14"/>
    </reaction>
</comment>
<reference evidence="22" key="2">
    <citation type="submission" date="2015-01" db="EMBL/GenBank/DDBJ databases">
        <title>Evolutionary Origins and Diversification of the Mycorrhizal Mutualists.</title>
        <authorList>
            <consortium name="DOE Joint Genome Institute"/>
            <consortium name="Mycorrhizal Genomics Consortium"/>
            <person name="Kohler A."/>
            <person name="Kuo A."/>
            <person name="Nagy L.G."/>
            <person name="Floudas D."/>
            <person name="Copeland A."/>
            <person name="Barry K.W."/>
            <person name="Cichocki N."/>
            <person name="Veneault-Fourrey C."/>
            <person name="LaButti K."/>
            <person name="Lindquist E.A."/>
            <person name="Lipzen A."/>
            <person name="Lundell T."/>
            <person name="Morin E."/>
            <person name="Murat C."/>
            <person name="Riley R."/>
            <person name="Ohm R."/>
            <person name="Sun H."/>
            <person name="Tunlid A."/>
            <person name="Henrissat B."/>
            <person name="Grigoriev I.V."/>
            <person name="Hibbett D.S."/>
            <person name="Martin F."/>
        </authorList>
    </citation>
    <scope>NUCLEOTIDE SEQUENCE [LARGE SCALE GENOMIC DNA]</scope>
    <source>
        <strain evidence="22">LaAM-08-1</strain>
    </source>
</reference>
<dbReference type="SFLD" id="SFLDG00002">
    <property type="entry name" value="C1.7:_P-type_atpase_like"/>
    <property type="match status" value="1"/>
</dbReference>
<name>A0A0C9XLZ3_9AGAR</name>
<keyword evidence="9 19" id="KW-0812">Transmembrane</keyword>
<feature type="transmembrane region" description="Helical" evidence="19">
    <location>
        <begin position="876"/>
        <end position="897"/>
    </location>
</feature>
<dbReference type="GO" id="GO:0016887">
    <property type="term" value="F:ATP hydrolysis activity"/>
    <property type="evidence" value="ECO:0007669"/>
    <property type="project" value="InterPro"/>
</dbReference>
<dbReference type="Proteomes" id="UP000054477">
    <property type="component" value="Unassembled WGS sequence"/>
</dbReference>
<dbReference type="EMBL" id="KN838667">
    <property type="protein sequence ID" value="KIJ98526.1"/>
    <property type="molecule type" value="Genomic_DNA"/>
</dbReference>
<evidence type="ECO:0000256" key="7">
    <source>
        <dbReference type="ARBA" id="ARBA00022519"/>
    </source>
</evidence>
<dbReference type="GO" id="GO:0005886">
    <property type="term" value="C:plasma membrane"/>
    <property type="evidence" value="ECO:0007669"/>
    <property type="project" value="UniProtKB-SubCell"/>
</dbReference>
<keyword evidence="11" id="KW-0067">ATP-binding</keyword>
<dbReference type="PRINTS" id="PR00119">
    <property type="entry name" value="CATATPASE"/>
</dbReference>
<feature type="transmembrane region" description="Helical" evidence="19">
    <location>
        <begin position="110"/>
        <end position="128"/>
    </location>
</feature>
<evidence type="ECO:0000256" key="15">
    <source>
        <dbReference type="ARBA" id="ARBA00023136"/>
    </source>
</evidence>
<reference evidence="21 22" key="1">
    <citation type="submission" date="2014-04" db="EMBL/GenBank/DDBJ databases">
        <authorList>
            <consortium name="DOE Joint Genome Institute"/>
            <person name="Kuo A."/>
            <person name="Kohler A."/>
            <person name="Nagy L.G."/>
            <person name="Floudas D."/>
            <person name="Copeland A."/>
            <person name="Barry K.W."/>
            <person name="Cichocki N."/>
            <person name="Veneault-Fourrey C."/>
            <person name="LaButti K."/>
            <person name="Lindquist E.A."/>
            <person name="Lipzen A."/>
            <person name="Lundell T."/>
            <person name="Morin E."/>
            <person name="Murat C."/>
            <person name="Sun H."/>
            <person name="Tunlid A."/>
            <person name="Henrissat B."/>
            <person name="Grigoriev I.V."/>
            <person name="Hibbett D.S."/>
            <person name="Martin F."/>
            <person name="Nordberg H.P."/>
            <person name="Cantor M.N."/>
            <person name="Hua S.X."/>
        </authorList>
    </citation>
    <scope>NUCLEOTIDE SEQUENCE [LARGE SCALE GENOMIC DNA]</scope>
    <source>
        <strain evidence="21 22">LaAM-08-1</strain>
    </source>
</reference>
<dbReference type="InterPro" id="IPR059000">
    <property type="entry name" value="ATPase_P-type_domA"/>
</dbReference>
<keyword evidence="13" id="KW-1278">Translocase</keyword>
<dbReference type="SUPFAM" id="SSF81653">
    <property type="entry name" value="Calcium ATPase, transduction domain A"/>
    <property type="match status" value="1"/>
</dbReference>
<proteinExistence type="inferred from homology"/>
<feature type="transmembrane region" description="Helical" evidence="19">
    <location>
        <begin position="913"/>
        <end position="935"/>
    </location>
</feature>
<evidence type="ECO:0000256" key="14">
    <source>
        <dbReference type="ARBA" id="ARBA00022989"/>
    </source>
</evidence>
<evidence type="ECO:0000256" key="13">
    <source>
        <dbReference type="ARBA" id="ARBA00022967"/>
    </source>
</evidence>
<protein>
    <recommendedName>
        <fullName evidence="5">Magnesium-transporting ATPase, P-type 1</fullName>
        <ecNumber evidence="4">7.2.2.14</ecNumber>
    </recommendedName>
    <alternativeName>
        <fullName evidence="16">Mg(2+) transport ATPase, P-type 1</fullName>
    </alternativeName>
</protein>
<evidence type="ECO:0000256" key="9">
    <source>
        <dbReference type="ARBA" id="ARBA00022692"/>
    </source>
</evidence>
<dbReference type="SUPFAM" id="SSF56784">
    <property type="entry name" value="HAD-like"/>
    <property type="match status" value="1"/>
</dbReference>
<keyword evidence="14 19" id="KW-1133">Transmembrane helix</keyword>
<feature type="domain" description="Cation-transporting P-type ATPase N-terminal" evidence="20">
    <location>
        <begin position="42"/>
        <end position="108"/>
    </location>
</feature>
<dbReference type="Gene3D" id="2.70.150.10">
    <property type="entry name" value="Calcium-transporting ATPase, cytoplasmic transduction domain A"/>
    <property type="match status" value="1"/>
</dbReference>
<dbReference type="HOGENOM" id="CLU_002360_6_3_1"/>
<feature type="transmembrane region" description="Helical" evidence="19">
    <location>
        <begin position="847"/>
        <end position="864"/>
    </location>
</feature>
<dbReference type="PROSITE" id="PS00154">
    <property type="entry name" value="ATPASE_E1_E2"/>
    <property type="match status" value="1"/>
</dbReference>
<dbReference type="InterPro" id="IPR001757">
    <property type="entry name" value="P_typ_ATPase"/>
</dbReference>
<dbReference type="Gene3D" id="1.20.1110.10">
    <property type="entry name" value="Calcium-transporting ATPase, transmembrane domain"/>
    <property type="match status" value="1"/>
</dbReference>
<evidence type="ECO:0000256" key="1">
    <source>
        <dbReference type="ARBA" id="ARBA00003954"/>
    </source>
</evidence>
<dbReference type="InterPro" id="IPR036412">
    <property type="entry name" value="HAD-like_sf"/>
</dbReference>
<feature type="transmembrane region" description="Helical" evidence="19">
    <location>
        <begin position="277"/>
        <end position="297"/>
    </location>
</feature>
<comment type="function">
    <text evidence="1">Mediates magnesium influx to the cytosol.</text>
</comment>
<comment type="subcellular location">
    <subcellularLocation>
        <location evidence="2">Cell inner membrane</location>
        <topology evidence="2">Multi-pass membrane protein</topology>
    </subcellularLocation>
</comment>
<keyword evidence="10" id="KW-0547">Nucleotide-binding</keyword>